<dbReference type="Pfam" id="PF03466">
    <property type="entry name" value="LysR_substrate"/>
    <property type="match status" value="1"/>
</dbReference>
<name>A0A6I6Y7D5_PSEPU</name>
<keyword evidence="4" id="KW-0804">Transcription</keyword>
<evidence type="ECO:0000256" key="1">
    <source>
        <dbReference type="ARBA" id="ARBA00009437"/>
    </source>
</evidence>
<dbReference type="InterPro" id="IPR036388">
    <property type="entry name" value="WH-like_DNA-bd_sf"/>
</dbReference>
<evidence type="ECO:0000313" key="6">
    <source>
        <dbReference type="EMBL" id="QHG68232.1"/>
    </source>
</evidence>
<evidence type="ECO:0000256" key="3">
    <source>
        <dbReference type="ARBA" id="ARBA00023125"/>
    </source>
</evidence>
<accession>A0A6I6Y7D5</accession>
<dbReference type="InterPro" id="IPR005119">
    <property type="entry name" value="LysR_subst-bd"/>
</dbReference>
<dbReference type="SUPFAM" id="SSF46785">
    <property type="entry name" value="Winged helix' DNA-binding domain"/>
    <property type="match status" value="1"/>
</dbReference>
<dbReference type="SUPFAM" id="SSF53850">
    <property type="entry name" value="Periplasmic binding protein-like II"/>
    <property type="match status" value="1"/>
</dbReference>
<dbReference type="InterPro" id="IPR050950">
    <property type="entry name" value="HTH-type_LysR_regulators"/>
</dbReference>
<dbReference type="Pfam" id="PF00126">
    <property type="entry name" value="HTH_1"/>
    <property type="match status" value="1"/>
</dbReference>
<comment type="similarity">
    <text evidence="1">Belongs to the LysR transcriptional regulatory family.</text>
</comment>
<dbReference type="PROSITE" id="PS50931">
    <property type="entry name" value="HTH_LYSR"/>
    <property type="match status" value="1"/>
</dbReference>
<sequence>MSSRVDITMRQLRYFLAAAEHGQFSQAAIKVHVSQSAITTAVSQLETILAVQLFERQPHGVRLTAEGHKFRQHARHILDTLQDAVAQPSFLSHSLSGTVRIGASYTVLGYYLPTLLARFKRSYPQVEIDLVDMDRIAIEQGISDASLDLGLTIVSNADINQPFERHVLMRSRRQLWLATEHPLMNVEAISLAEIAEHAYILATVDEGESSAMRYWRSANLKPRIAFRTSSMEALRGLVAYGFGVTILSDMLYRPWSLEGRKIEARPITDVIPPMELGLIWHTTTGLSQVAKAFQQFIISANDLS</sequence>
<evidence type="ECO:0000259" key="5">
    <source>
        <dbReference type="PROSITE" id="PS50931"/>
    </source>
</evidence>
<proteinExistence type="inferred from homology"/>
<reference evidence="6 7" key="1">
    <citation type="submission" date="2020-02" db="EMBL/GenBank/DDBJ databases">
        <title>Pseudomonas Putida W5 Complete Genome Assembly.</title>
        <authorList>
            <person name="Yuan Z.-C."/>
            <person name="Shaw G.A."/>
            <person name="Cusano A.D."/>
            <person name="Caddey B.J."/>
            <person name="Weselowski B.J."/>
        </authorList>
    </citation>
    <scope>NUCLEOTIDE SEQUENCE [LARGE SCALE GENOMIC DNA]</scope>
    <source>
        <strain evidence="6 7">W5</strain>
    </source>
</reference>
<dbReference type="PANTHER" id="PTHR30419">
    <property type="entry name" value="HTH-TYPE TRANSCRIPTIONAL REGULATOR YBHD"/>
    <property type="match status" value="1"/>
</dbReference>
<keyword evidence="3" id="KW-0238">DNA-binding</keyword>
<gene>
    <name evidence="6" type="ORF">C2H86_12540</name>
</gene>
<organism evidence="6 7">
    <name type="scientific">Pseudomonas putida</name>
    <name type="common">Arthrobacter siderocapsulatus</name>
    <dbReference type="NCBI Taxonomy" id="303"/>
    <lineage>
        <taxon>Bacteria</taxon>
        <taxon>Pseudomonadati</taxon>
        <taxon>Pseudomonadota</taxon>
        <taxon>Gammaproteobacteria</taxon>
        <taxon>Pseudomonadales</taxon>
        <taxon>Pseudomonadaceae</taxon>
        <taxon>Pseudomonas</taxon>
    </lineage>
</organism>
<dbReference type="PRINTS" id="PR00039">
    <property type="entry name" value="HTHLYSR"/>
</dbReference>
<dbReference type="Proteomes" id="UP000464480">
    <property type="component" value="Chromosome"/>
</dbReference>
<dbReference type="GO" id="GO:0003700">
    <property type="term" value="F:DNA-binding transcription factor activity"/>
    <property type="evidence" value="ECO:0007669"/>
    <property type="project" value="InterPro"/>
</dbReference>
<dbReference type="InterPro" id="IPR000847">
    <property type="entry name" value="LysR_HTH_N"/>
</dbReference>
<dbReference type="InterPro" id="IPR036390">
    <property type="entry name" value="WH_DNA-bd_sf"/>
</dbReference>
<dbReference type="AlphaFoldDB" id="A0A6I6Y7D5"/>
<dbReference type="GO" id="GO:0005829">
    <property type="term" value="C:cytosol"/>
    <property type="evidence" value="ECO:0007669"/>
    <property type="project" value="TreeGrafter"/>
</dbReference>
<dbReference type="FunFam" id="1.10.10.10:FF:000001">
    <property type="entry name" value="LysR family transcriptional regulator"/>
    <property type="match status" value="1"/>
</dbReference>
<keyword evidence="2" id="KW-0805">Transcription regulation</keyword>
<evidence type="ECO:0000256" key="2">
    <source>
        <dbReference type="ARBA" id="ARBA00023015"/>
    </source>
</evidence>
<protein>
    <submittedName>
        <fullName evidence="6">LysR family transcriptional regulator</fullName>
    </submittedName>
</protein>
<evidence type="ECO:0000313" key="7">
    <source>
        <dbReference type="Proteomes" id="UP000464480"/>
    </source>
</evidence>
<feature type="domain" description="HTH lysR-type" evidence="5">
    <location>
        <begin position="7"/>
        <end position="64"/>
    </location>
</feature>
<dbReference type="Gene3D" id="1.10.10.10">
    <property type="entry name" value="Winged helix-like DNA-binding domain superfamily/Winged helix DNA-binding domain"/>
    <property type="match status" value="1"/>
</dbReference>
<dbReference type="RefSeq" id="WP_159410543.1">
    <property type="nucleotide sequence ID" value="NZ_CP026115.2"/>
</dbReference>
<evidence type="ECO:0000256" key="4">
    <source>
        <dbReference type="ARBA" id="ARBA00023163"/>
    </source>
</evidence>
<dbReference type="GO" id="GO:0003677">
    <property type="term" value="F:DNA binding"/>
    <property type="evidence" value="ECO:0007669"/>
    <property type="project" value="UniProtKB-KW"/>
</dbReference>
<dbReference type="EMBL" id="CP026115">
    <property type="protein sequence ID" value="QHG68232.1"/>
    <property type="molecule type" value="Genomic_DNA"/>
</dbReference>
<dbReference type="Gene3D" id="3.40.190.10">
    <property type="entry name" value="Periplasmic binding protein-like II"/>
    <property type="match status" value="2"/>
</dbReference>